<dbReference type="Proteomes" id="UP001163321">
    <property type="component" value="Chromosome 12"/>
</dbReference>
<evidence type="ECO:0000313" key="1">
    <source>
        <dbReference type="EMBL" id="KAI9919223.1"/>
    </source>
</evidence>
<gene>
    <name evidence="1" type="ORF">PsorP6_012147</name>
</gene>
<organism evidence="1 2">
    <name type="scientific">Peronosclerospora sorghi</name>
    <dbReference type="NCBI Taxonomy" id="230839"/>
    <lineage>
        <taxon>Eukaryota</taxon>
        <taxon>Sar</taxon>
        <taxon>Stramenopiles</taxon>
        <taxon>Oomycota</taxon>
        <taxon>Peronosporomycetes</taxon>
        <taxon>Peronosporales</taxon>
        <taxon>Peronosporaceae</taxon>
        <taxon>Peronosclerospora</taxon>
    </lineage>
</organism>
<dbReference type="EMBL" id="CM047591">
    <property type="protein sequence ID" value="KAI9919223.1"/>
    <property type="molecule type" value="Genomic_DNA"/>
</dbReference>
<reference evidence="1 2" key="1">
    <citation type="journal article" date="2022" name="bioRxiv">
        <title>The genome of the oomycete Peronosclerospora sorghi, a cosmopolitan pathogen of maize and sorghum, is inflated with dispersed pseudogenes.</title>
        <authorList>
            <person name="Fletcher K."/>
            <person name="Martin F."/>
            <person name="Isakeit T."/>
            <person name="Cavanaugh K."/>
            <person name="Magill C."/>
            <person name="Michelmore R."/>
        </authorList>
    </citation>
    <scope>NUCLEOTIDE SEQUENCE [LARGE SCALE GENOMIC DNA]</scope>
    <source>
        <strain evidence="1">P6</strain>
    </source>
</reference>
<sequence>MKHIDWQAQAFQLLWSHESSNCIMNRNTPKILHGLGSCFRRLLVLERKIIPYIGSDDAGTRSAFHQASLLCSGTV</sequence>
<keyword evidence="2" id="KW-1185">Reference proteome</keyword>
<proteinExistence type="predicted"/>
<protein>
    <submittedName>
        <fullName evidence="1">Uncharacterized protein</fullName>
    </submittedName>
</protein>
<accession>A0ACC0WK23</accession>
<comment type="caution">
    <text evidence="1">The sequence shown here is derived from an EMBL/GenBank/DDBJ whole genome shotgun (WGS) entry which is preliminary data.</text>
</comment>
<name>A0ACC0WK23_9STRA</name>
<evidence type="ECO:0000313" key="2">
    <source>
        <dbReference type="Proteomes" id="UP001163321"/>
    </source>
</evidence>